<evidence type="ECO:0000313" key="2">
    <source>
        <dbReference type="Proteomes" id="UP001234989"/>
    </source>
</evidence>
<sequence length="225" mass="26079">MHEVYEDGELEKSDVEINPFTETESYFAYAKFYLDSRRSNIDEPTQADSIDLVDSKVQWVVIKMYKKRIEEVPINLSPSNGDMQTNIDNEKPIFHYIPREGRKRGKTLLEECTQHVHPPRKELSHSTFQDLKEKMTVPVAQVPYIPLEPSKSNTQVGKIKGNFDKKVFTLFEKSGYNFSNPAKLGELRDEVTGEKIHWLTKSQMRLRKQGYYVATPRFGLGFSLP</sequence>
<name>A0AAF0UHZ0_SOLVR</name>
<proteinExistence type="predicted"/>
<accession>A0AAF0UHZ0</accession>
<gene>
    <name evidence="1" type="ORF">MTR67_039717</name>
</gene>
<organism evidence="1 2">
    <name type="scientific">Solanum verrucosum</name>
    <dbReference type="NCBI Taxonomy" id="315347"/>
    <lineage>
        <taxon>Eukaryota</taxon>
        <taxon>Viridiplantae</taxon>
        <taxon>Streptophyta</taxon>
        <taxon>Embryophyta</taxon>
        <taxon>Tracheophyta</taxon>
        <taxon>Spermatophyta</taxon>
        <taxon>Magnoliopsida</taxon>
        <taxon>eudicotyledons</taxon>
        <taxon>Gunneridae</taxon>
        <taxon>Pentapetalae</taxon>
        <taxon>asterids</taxon>
        <taxon>lamiids</taxon>
        <taxon>Solanales</taxon>
        <taxon>Solanaceae</taxon>
        <taxon>Solanoideae</taxon>
        <taxon>Solaneae</taxon>
        <taxon>Solanum</taxon>
    </lineage>
</organism>
<dbReference type="AlphaFoldDB" id="A0AAF0UHZ0"/>
<reference evidence="1" key="1">
    <citation type="submission" date="2023-08" db="EMBL/GenBank/DDBJ databases">
        <title>A de novo genome assembly of Solanum verrucosum Schlechtendal, a Mexican diploid species geographically isolated from the other diploid A-genome species in potato relatives.</title>
        <authorList>
            <person name="Hosaka K."/>
        </authorList>
    </citation>
    <scope>NUCLEOTIDE SEQUENCE</scope>
    <source>
        <tissue evidence="1">Young leaves</tissue>
    </source>
</reference>
<dbReference type="EMBL" id="CP133620">
    <property type="protein sequence ID" value="WMV46332.1"/>
    <property type="molecule type" value="Genomic_DNA"/>
</dbReference>
<evidence type="ECO:0000313" key="1">
    <source>
        <dbReference type="EMBL" id="WMV46332.1"/>
    </source>
</evidence>
<dbReference type="Proteomes" id="UP001234989">
    <property type="component" value="Chromosome 9"/>
</dbReference>
<keyword evidence="2" id="KW-1185">Reference proteome</keyword>
<protein>
    <submittedName>
        <fullName evidence="1">Uncharacterized protein</fullName>
    </submittedName>
</protein>